<dbReference type="RefSeq" id="WP_311349621.1">
    <property type="nucleotide sequence ID" value="NZ_JAVRHR010000001.1"/>
</dbReference>
<dbReference type="EC" id="1.-.-.-" evidence="1"/>
<keyword evidence="2" id="KW-1185">Reference proteome</keyword>
<dbReference type="Proteomes" id="UP001255246">
    <property type="component" value="Unassembled WGS sequence"/>
</dbReference>
<dbReference type="Pfam" id="PF13618">
    <property type="entry name" value="Gluconate_2-dh3"/>
    <property type="match status" value="1"/>
</dbReference>
<reference evidence="1 2" key="1">
    <citation type="submission" date="2023-09" db="EMBL/GenBank/DDBJ databases">
        <authorList>
            <person name="Rey-Velasco X."/>
        </authorList>
    </citation>
    <scope>NUCLEOTIDE SEQUENCE [LARGE SCALE GENOMIC DNA]</scope>
    <source>
        <strain evidence="1 2">F388</strain>
    </source>
</reference>
<sequence length="217" mass="24119">MERRSALKNMGMVFGYAVATPTLLGLVQSCKDKPPYAEWVPSYFDKDKGYAIAQMVDVILPKTDTPSATEVNVHVFIDEFANSVLPKEQQGFMKMLMDKFMSKALTGSGKESLADIEGVDFEPLLTTYLKKRSDEEEEAHEEAIGDYMEAIMKGESAELDDDIACFAFAGNVRNMATWAYKSSEYVGEEVLAYLPVPGEYIACGDLDELTQGRAWSL</sequence>
<dbReference type="GO" id="GO:0016491">
    <property type="term" value="F:oxidoreductase activity"/>
    <property type="evidence" value="ECO:0007669"/>
    <property type="project" value="UniProtKB-KW"/>
</dbReference>
<protein>
    <submittedName>
        <fullName evidence="1">Gluconate 2-dehydrogenase subunit 3 family protein</fullName>
        <ecNumber evidence="1">1.-.-.-</ecNumber>
    </submittedName>
</protein>
<name>A0ABU3A7Y9_9FLAO</name>
<dbReference type="PROSITE" id="PS51257">
    <property type="entry name" value="PROKAR_LIPOPROTEIN"/>
    <property type="match status" value="1"/>
</dbReference>
<dbReference type="InterPro" id="IPR027056">
    <property type="entry name" value="Gluconate_2DH_su3"/>
</dbReference>
<comment type="caution">
    <text evidence="1">The sequence shown here is derived from an EMBL/GenBank/DDBJ whole genome shotgun (WGS) entry which is preliminary data.</text>
</comment>
<dbReference type="EMBL" id="JAVRHR010000001">
    <property type="protein sequence ID" value="MDT0606059.1"/>
    <property type="molecule type" value="Genomic_DNA"/>
</dbReference>
<evidence type="ECO:0000313" key="1">
    <source>
        <dbReference type="EMBL" id="MDT0606059.1"/>
    </source>
</evidence>
<proteinExistence type="predicted"/>
<accession>A0ABU3A7Y9</accession>
<organism evidence="1 2">
    <name type="scientific">Croceitalea rosinachiae</name>
    <dbReference type="NCBI Taxonomy" id="3075596"/>
    <lineage>
        <taxon>Bacteria</taxon>
        <taxon>Pseudomonadati</taxon>
        <taxon>Bacteroidota</taxon>
        <taxon>Flavobacteriia</taxon>
        <taxon>Flavobacteriales</taxon>
        <taxon>Flavobacteriaceae</taxon>
        <taxon>Croceitalea</taxon>
    </lineage>
</organism>
<gene>
    <name evidence="1" type="ORF">RM706_03415</name>
</gene>
<keyword evidence="1" id="KW-0560">Oxidoreductase</keyword>
<evidence type="ECO:0000313" key="2">
    <source>
        <dbReference type="Proteomes" id="UP001255246"/>
    </source>
</evidence>